<feature type="transmembrane region" description="Helical" evidence="18">
    <location>
        <begin position="413"/>
        <end position="431"/>
    </location>
</feature>
<keyword evidence="8 18" id="KW-0201">Cytochrome c-type biogenesis</keyword>
<feature type="transmembrane region" description="Helical" evidence="18">
    <location>
        <begin position="210"/>
        <end position="242"/>
    </location>
</feature>
<dbReference type="InterPro" id="IPR035671">
    <property type="entry name" value="DsbD_gamma"/>
</dbReference>
<keyword evidence="5 18" id="KW-0997">Cell inner membrane</keyword>
<evidence type="ECO:0000256" key="18">
    <source>
        <dbReference type="HAMAP-Rule" id="MF_00399"/>
    </source>
</evidence>
<evidence type="ECO:0000256" key="6">
    <source>
        <dbReference type="ARBA" id="ARBA00022692"/>
    </source>
</evidence>
<keyword evidence="9 18" id="KW-0249">Electron transport</keyword>
<feature type="transmembrane region" description="Helical" evidence="18">
    <location>
        <begin position="263"/>
        <end position="287"/>
    </location>
</feature>
<keyword evidence="3 18" id="KW-0813">Transport</keyword>
<dbReference type="Pfam" id="PF02683">
    <property type="entry name" value="DsbD_TM"/>
    <property type="match status" value="1"/>
</dbReference>
<feature type="domain" description="Thioredoxin" evidence="19">
    <location>
        <begin position="504"/>
        <end position="636"/>
    </location>
</feature>
<comment type="caution">
    <text evidence="20">The sequence shown here is derived from an EMBL/GenBank/DDBJ whole genome shotgun (WGS) entry which is preliminary data.</text>
</comment>
<feature type="transmembrane region" description="Helical" evidence="18">
    <location>
        <begin position="461"/>
        <end position="486"/>
    </location>
</feature>
<keyword evidence="14 18" id="KW-1015">Disulfide bond</keyword>
<dbReference type="Gene3D" id="2.60.40.1250">
    <property type="entry name" value="Thiol:disulfide interchange protein DsbD, N-terminal domain"/>
    <property type="match status" value="1"/>
</dbReference>
<evidence type="ECO:0000313" key="21">
    <source>
        <dbReference type="Proteomes" id="UP000266483"/>
    </source>
</evidence>
<evidence type="ECO:0000256" key="4">
    <source>
        <dbReference type="ARBA" id="ARBA00022475"/>
    </source>
</evidence>
<dbReference type="CDD" id="cd02953">
    <property type="entry name" value="DsbDgamma"/>
    <property type="match status" value="1"/>
</dbReference>
<evidence type="ECO:0000256" key="7">
    <source>
        <dbReference type="ARBA" id="ARBA00022729"/>
    </source>
</evidence>
<feature type="disulfide bond" description="Redox-active" evidence="18">
    <location>
        <begin position="551"/>
        <end position="554"/>
    </location>
</feature>
<keyword evidence="11 18" id="KW-0560">Oxidoreductase</keyword>
<keyword evidence="6 18" id="KW-0812">Transmembrane</keyword>
<dbReference type="Pfam" id="PF13899">
    <property type="entry name" value="Thioredoxin_7"/>
    <property type="match status" value="1"/>
</dbReference>
<dbReference type="Pfam" id="PF11412">
    <property type="entry name" value="DsbD_N"/>
    <property type="match status" value="1"/>
</dbReference>
<dbReference type="HAMAP" id="MF_00399">
    <property type="entry name" value="DbsD"/>
    <property type="match status" value="1"/>
</dbReference>
<feature type="transmembrane region" description="Helical" evidence="18">
    <location>
        <begin position="372"/>
        <end position="401"/>
    </location>
</feature>
<keyword evidence="15 18" id="KW-0676">Redox-active center</keyword>
<evidence type="ECO:0000256" key="17">
    <source>
        <dbReference type="ARBA" id="ARBA00047804"/>
    </source>
</evidence>
<dbReference type="InterPro" id="IPR013766">
    <property type="entry name" value="Thioredoxin_domain"/>
</dbReference>
<dbReference type="InterPro" id="IPR028250">
    <property type="entry name" value="DsbDN"/>
</dbReference>
<protein>
    <recommendedName>
        <fullName evidence="18">Thiol:disulfide interchange protein DsbD</fullName>
        <ecNumber evidence="18">1.8.1.8</ecNumber>
    </recommendedName>
    <alternativeName>
        <fullName evidence="18">Protein-disulfide reductase</fullName>
        <shortName evidence="18">Disulfide reductase</shortName>
    </alternativeName>
</protein>
<keyword evidence="12 18" id="KW-0520">NAD</keyword>
<dbReference type="InterPro" id="IPR003834">
    <property type="entry name" value="Cyt_c_assmbl_TM_dom"/>
</dbReference>
<dbReference type="InterPro" id="IPR022910">
    <property type="entry name" value="Thiol_diS_interchange_DbsD"/>
</dbReference>
<evidence type="ECO:0000256" key="5">
    <source>
        <dbReference type="ARBA" id="ARBA00022519"/>
    </source>
</evidence>
<evidence type="ECO:0000313" key="20">
    <source>
        <dbReference type="EMBL" id="RII83672.1"/>
    </source>
</evidence>
<evidence type="ECO:0000256" key="15">
    <source>
        <dbReference type="ARBA" id="ARBA00023284"/>
    </source>
</evidence>
<evidence type="ECO:0000256" key="14">
    <source>
        <dbReference type="ARBA" id="ARBA00023157"/>
    </source>
</evidence>
<dbReference type="EC" id="1.8.1.8" evidence="18"/>
<evidence type="ECO:0000256" key="11">
    <source>
        <dbReference type="ARBA" id="ARBA00023002"/>
    </source>
</evidence>
<feature type="transmembrane region" description="Helical" evidence="18">
    <location>
        <begin position="437"/>
        <end position="454"/>
    </location>
</feature>
<evidence type="ECO:0000256" key="12">
    <source>
        <dbReference type="ARBA" id="ARBA00023027"/>
    </source>
</evidence>
<dbReference type="InterPro" id="IPR036249">
    <property type="entry name" value="Thioredoxin-like_sf"/>
</dbReference>
<feature type="transmembrane region" description="Helical" evidence="18">
    <location>
        <begin position="340"/>
        <end position="366"/>
    </location>
</feature>
<evidence type="ECO:0000256" key="10">
    <source>
        <dbReference type="ARBA" id="ARBA00022989"/>
    </source>
</evidence>
<evidence type="ECO:0000256" key="1">
    <source>
        <dbReference type="ARBA" id="ARBA00004429"/>
    </source>
</evidence>
<dbReference type="PANTHER" id="PTHR32234:SF0">
    <property type="entry name" value="THIOL:DISULFIDE INTERCHANGE PROTEIN DSBD"/>
    <property type="match status" value="1"/>
</dbReference>
<comment type="caution">
    <text evidence="18">Lacks conserved residue(s) required for the propagation of feature annotation.</text>
</comment>
<evidence type="ECO:0000256" key="9">
    <source>
        <dbReference type="ARBA" id="ARBA00022982"/>
    </source>
</evidence>
<dbReference type="InterPro" id="IPR036929">
    <property type="entry name" value="DsbDN_sf"/>
</dbReference>
<organism evidence="20 21">
    <name type="scientific">Neopusillimonas maritima</name>
    <dbReference type="NCBI Taxonomy" id="2026239"/>
    <lineage>
        <taxon>Bacteria</taxon>
        <taxon>Pseudomonadati</taxon>
        <taxon>Pseudomonadota</taxon>
        <taxon>Betaproteobacteria</taxon>
        <taxon>Burkholderiales</taxon>
        <taxon>Alcaligenaceae</taxon>
        <taxon>Neopusillimonas</taxon>
    </lineage>
</organism>
<dbReference type="PROSITE" id="PS51352">
    <property type="entry name" value="THIOREDOXIN_2"/>
    <property type="match status" value="1"/>
</dbReference>
<feature type="transmembrane region" description="Helical" evidence="18">
    <location>
        <begin position="293"/>
        <end position="313"/>
    </location>
</feature>
<dbReference type="EMBL" id="NQOU01000002">
    <property type="protein sequence ID" value="RII83672.1"/>
    <property type="molecule type" value="Genomic_DNA"/>
</dbReference>
<dbReference type="NCBIfam" id="NF001419">
    <property type="entry name" value="PRK00293.1"/>
    <property type="match status" value="1"/>
</dbReference>
<keyword evidence="10 18" id="KW-1133">Transmembrane helix</keyword>
<proteinExistence type="inferred from homology"/>
<dbReference type="SUPFAM" id="SSF74863">
    <property type="entry name" value="Thiol:disulfide interchange protein DsbD, N-terminal domain (DsbD-alpha)"/>
    <property type="match status" value="1"/>
</dbReference>
<evidence type="ECO:0000256" key="3">
    <source>
        <dbReference type="ARBA" id="ARBA00022448"/>
    </source>
</evidence>
<dbReference type="Gene3D" id="3.40.30.10">
    <property type="entry name" value="Glutaredoxin"/>
    <property type="match status" value="1"/>
</dbReference>
<sequence length="666" mass="70236">MRFMVALVAAFFVWLGLLGSSLAQSPEDFLPPDEAFSLSVAQQNGQVQVHYRIAPEYYMYRDRFQFVVGEQTLEPQLQTFPPGLVKYDPTFDQNMEVYYGQVTVLLDLPQGLPTPAKLSITSQGCADAGLCYPPQTEQLSLRAQGGMYQISGDAVVDQVPPPLQTVVDPGKSASSAGAVGGTQAGNASNVGSIGQLSDIGLAEYLASANIWTIVLACFVLGILLTFTPCVLPMVPILMAVIAGTHKGDQKPARWRGLSLAATYVLGVSLLYTAMGVAAGLAGAGLAAWLQNPWVLSVFAALLALLALAMFNAYNVQTPLALQNALGAYLQRIPGGHYSGAFLMGLVSALIVGPCVAAPLAGVLLFISQTGDAAVGAAALFALAWGQGVLLLALGAGSGALLPKAGPWMEGVKILFGILLLATAWWMLNSVLPDWLMVLGWIVLTFWAAILLGAFRQVASGLLAYLGKALGLLLAGWALLMMVGMAMGTYSVLQPLGGPGGAGIAANGGTARVGAVPDVKSQFVKVRSVQELDAILAGANRPVLLDFYADWCVSCIEMERFTFTDPAVAQSMSQFVLVQADVTKNTDEDRALLERFRLFGPPGIIFFDAAGRALDSPRVIGFMRAEPFNDALQQVLRQHGAPPTPAANVLSSASPDEASWLTQQGVK</sequence>
<evidence type="ECO:0000256" key="13">
    <source>
        <dbReference type="ARBA" id="ARBA00023136"/>
    </source>
</evidence>
<comment type="catalytic activity">
    <reaction evidence="16 18">
        <text>[protein]-dithiol + NAD(+) = [protein]-disulfide + NADH + H(+)</text>
        <dbReference type="Rhea" id="RHEA:18749"/>
        <dbReference type="Rhea" id="RHEA-COMP:10593"/>
        <dbReference type="Rhea" id="RHEA-COMP:10594"/>
        <dbReference type="ChEBI" id="CHEBI:15378"/>
        <dbReference type="ChEBI" id="CHEBI:29950"/>
        <dbReference type="ChEBI" id="CHEBI:50058"/>
        <dbReference type="ChEBI" id="CHEBI:57540"/>
        <dbReference type="ChEBI" id="CHEBI:57945"/>
        <dbReference type="EC" id="1.8.1.8"/>
    </reaction>
</comment>
<keyword evidence="21" id="KW-1185">Reference proteome</keyword>
<dbReference type="SUPFAM" id="SSF52833">
    <property type="entry name" value="Thioredoxin-like"/>
    <property type="match status" value="1"/>
</dbReference>
<evidence type="ECO:0000256" key="2">
    <source>
        <dbReference type="ARBA" id="ARBA00007241"/>
    </source>
</evidence>
<name>A0ABX9N1R4_9BURK</name>
<comment type="subcellular location">
    <subcellularLocation>
        <location evidence="1 18">Cell inner membrane</location>
        <topology evidence="1 18">Multi-pass membrane protein</topology>
    </subcellularLocation>
</comment>
<evidence type="ECO:0000256" key="8">
    <source>
        <dbReference type="ARBA" id="ARBA00022748"/>
    </source>
</evidence>
<comment type="similarity">
    <text evidence="2 18">Belongs to the thioredoxin family. DsbD subfamily.</text>
</comment>
<dbReference type="Proteomes" id="UP000266483">
    <property type="component" value="Unassembled WGS sequence"/>
</dbReference>
<feature type="disulfide bond" description="Redox-active" evidence="18">
    <location>
        <begin position="125"/>
        <end position="131"/>
    </location>
</feature>
<accession>A0ABX9N1R4</accession>
<comment type="function">
    <text evidence="18">Required to facilitate the formation of correct disulfide bonds in some periplasmic proteins and for the assembly of the periplasmic c-type cytochromes. Acts by transferring electrons from cytoplasmic thioredoxin to the periplasm. This transfer involves a cascade of disulfide bond formation and reduction steps.</text>
</comment>
<evidence type="ECO:0000259" key="19">
    <source>
        <dbReference type="PROSITE" id="PS51352"/>
    </source>
</evidence>
<keyword evidence="13 18" id="KW-0472">Membrane</keyword>
<reference evidence="20 21" key="1">
    <citation type="submission" date="2017-08" db="EMBL/GenBank/DDBJ databases">
        <title>Pusillimonas indicus sp. nov., a member of the family Alcaligenaceae isolated from surface seawater.</title>
        <authorList>
            <person name="Li J."/>
        </authorList>
    </citation>
    <scope>NUCLEOTIDE SEQUENCE [LARGE SCALE GENOMIC DNA]</scope>
    <source>
        <strain evidence="20 21">17-4A</strain>
    </source>
</reference>
<gene>
    <name evidence="18" type="primary">dsbD</name>
    <name evidence="20" type="ORF">CJO09_08185</name>
</gene>
<keyword evidence="4 18" id="KW-1003">Cell membrane</keyword>
<keyword evidence="7" id="KW-0732">Signal</keyword>
<dbReference type="PANTHER" id="PTHR32234">
    <property type="entry name" value="THIOL:DISULFIDE INTERCHANGE PROTEIN DSBD"/>
    <property type="match status" value="1"/>
</dbReference>
<comment type="catalytic activity">
    <reaction evidence="17 18">
        <text>[protein]-dithiol + NADP(+) = [protein]-disulfide + NADPH + H(+)</text>
        <dbReference type="Rhea" id="RHEA:18753"/>
        <dbReference type="Rhea" id="RHEA-COMP:10593"/>
        <dbReference type="Rhea" id="RHEA-COMP:10594"/>
        <dbReference type="ChEBI" id="CHEBI:15378"/>
        <dbReference type="ChEBI" id="CHEBI:29950"/>
        <dbReference type="ChEBI" id="CHEBI:50058"/>
        <dbReference type="ChEBI" id="CHEBI:57783"/>
        <dbReference type="ChEBI" id="CHEBI:58349"/>
        <dbReference type="EC" id="1.8.1.8"/>
    </reaction>
</comment>
<evidence type="ECO:0000256" key="16">
    <source>
        <dbReference type="ARBA" id="ARBA00047388"/>
    </source>
</evidence>